<feature type="binding site" evidence="4">
    <location>
        <position position="400"/>
    </location>
    <ligand>
        <name>AMP</name>
        <dbReference type="ChEBI" id="CHEBI:456215"/>
    </ligand>
</feature>
<dbReference type="GO" id="GO:0007165">
    <property type="term" value="P:signal transduction"/>
    <property type="evidence" value="ECO:0007669"/>
    <property type="project" value="InterPro"/>
</dbReference>
<dbReference type="PRINTS" id="PR00387">
    <property type="entry name" value="PDIESTERASE1"/>
</dbReference>
<dbReference type="EMBL" id="FR824086">
    <property type="protein sequence ID" value="CCA17885.1"/>
    <property type="molecule type" value="Genomic_DNA"/>
</dbReference>
<accession>F0W9R7</accession>
<sequence>MSSKQRVGYQENADNRSGNKRSENNSIFRKKYQSAPELLLWKAPHRNAHLTSLPNSWEDVCDATVAISEGSSDSDSLLEDISSWRVSPEEQAKTRFDSECMERLFNELEIRIENVDEVVETLNAQFGTFELDMISLETHLGDKLMLFIGGLIFEELGYCEDLVDRCMVLNALEIINSRYLSENPFHNACHAADVMHGLYVLLSTTQLRDKTSRHNQFAVLLAAVMHDIEHVGLTNDFLTKSKHRIALENPGKAPMEEMHAVVADHLLQDPQMNLLSRLDETQRTQVLDVVERTILSTALCVQGTLLQDVKHLCETWQAKGDVTDNSLLPFEEQLVLLRLAMHVSDIGQTTKPFTVHEKWVYRLNEEHFLQGDMDKRLHLLVTPSSCDRSQWNTKQFLESQIVFLEGFAIPAIETMNQIPFMDVNYLAQSLQRNIGQWKKQFEECALIQHGC</sequence>
<feature type="binding site" evidence="4">
    <location>
        <begin position="186"/>
        <end position="190"/>
    </location>
    <ligand>
        <name>AMP</name>
        <dbReference type="ChEBI" id="CHEBI:456215"/>
    </ligand>
</feature>
<reference evidence="9" key="1">
    <citation type="journal article" date="2011" name="PLoS Biol.">
        <title>Gene gain and loss during evolution of obligate parasitism in the white rust pathogen of Arabidopsis thaliana.</title>
        <authorList>
            <person name="Kemen E."/>
            <person name="Gardiner A."/>
            <person name="Schultz-Larsen T."/>
            <person name="Kemen A.C."/>
            <person name="Balmuth A.L."/>
            <person name="Robert-Seilaniantz A."/>
            <person name="Bailey K."/>
            <person name="Holub E."/>
            <person name="Studholme D.J."/>
            <person name="Maclean D."/>
            <person name="Jones J.D."/>
        </authorList>
    </citation>
    <scope>NUCLEOTIDE SEQUENCE</scope>
</reference>
<reference evidence="9" key="2">
    <citation type="submission" date="2011-02" db="EMBL/GenBank/DDBJ databases">
        <authorList>
            <person name="MacLean D."/>
        </authorList>
    </citation>
    <scope>NUCLEOTIDE SEQUENCE</scope>
</reference>
<dbReference type="PROSITE" id="PS00126">
    <property type="entry name" value="PDEASE_I_1"/>
    <property type="match status" value="1"/>
</dbReference>
<feature type="binding site" evidence="5">
    <location>
        <position position="345"/>
    </location>
    <ligand>
        <name>Zn(2+)</name>
        <dbReference type="ChEBI" id="CHEBI:29105"/>
        <label>1</label>
    </ligand>
</feature>
<feature type="binding site" evidence="4">
    <location>
        <position position="227"/>
    </location>
    <ligand>
        <name>AMP</name>
        <dbReference type="ChEBI" id="CHEBI:456215"/>
    </ligand>
</feature>
<protein>
    <recommendedName>
        <fullName evidence="6">Phosphodiesterase</fullName>
        <ecNumber evidence="6">3.1.4.-</ecNumber>
    </recommendedName>
</protein>
<dbReference type="GO" id="GO:0046872">
    <property type="term" value="F:metal ion binding"/>
    <property type="evidence" value="ECO:0007669"/>
    <property type="project" value="UniProtKB-KW"/>
</dbReference>
<dbReference type="HOGENOM" id="CLU_607511_0_0_1"/>
<feature type="region of interest" description="Disordered" evidence="7">
    <location>
        <begin position="1"/>
        <end position="26"/>
    </location>
</feature>
<keyword evidence="2 6" id="KW-0378">Hydrolase</keyword>
<name>F0W9R7_9STRA</name>
<proteinExistence type="inferred from homology"/>
<dbReference type="InterPro" id="IPR023088">
    <property type="entry name" value="PDEase"/>
</dbReference>
<feature type="binding site" evidence="5">
    <location>
        <position position="227"/>
    </location>
    <ligand>
        <name>Zn(2+)</name>
        <dbReference type="ChEBI" id="CHEBI:29105"/>
        <label>2</label>
    </ligand>
</feature>
<evidence type="ECO:0000259" key="8">
    <source>
        <dbReference type="PROSITE" id="PS51845"/>
    </source>
</evidence>
<dbReference type="EC" id="3.1.4.-" evidence="6"/>
<dbReference type="Pfam" id="PF00233">
    <property type="entry name" value="PDEase_I"/>
    <property type="match status" value="1"/>
</dbReference>
<feature type="binding site" evidence="5">
    <location>
        <position position="226"/>
    </location>
    <ligand>
        <name>Zn(2+)</name>
        <dbReference type="ChEBI" id="CHEBI:29105"/>
        <label>1</label>
    </ligand>
</feature>
<dbReference type="InterPro" id="IPR036971">
    <property type="entry name" value="PDEase_catalytic_dom_sf"/>
</dbReference>
<feature type="binding site" evidence="4">
    <location>
        <position position="345"/>
    </location>
    <ligand>
        <name>AMP</name>
        <dbReference type="ChEBI" id="CHEBI:456215"/>
    </ligand>
</feature>
<evidence type="ECO:0000256" key="1">
    <source>
        <dbReference type="ARBA" id="ARBA00022723"/>
    </source>
</evidence>
<dbReference type="InterPro" id="IPR002073">
    <property type="entry name" value="PDEase_catalytic_dom"/>
</dbReference>
<feature type="active site" description="Proton donor" evidence="3">
    <location>
        <position position="186"/>
    </location>
</feature>
<feature type="domain" description="PDEase" evidence="8">
    <location>
        <begin position="86"/>
        <end position="444"/>
    </location>
</feature>
<evidence type="ECO:0000256" key="3">
    <source>
        <dbReference type="PIRSR" id="PIRSR623088-1"/>
    </source>
</evidence>
<evidence type="ECO:0000256" key="2">
    <source>
        <dbReference type="ARBA" id="ARBA00022801"/>
    </source>
</evidence>
<dbReference type="AlphaFoldDB" id="F0W9R7"/>
<evidence type="ECO:0000256" key="7">
    <source>
        <dbReference type="SAM" id="MobiDB-lite"/>
    </source>
</evidence>
<organism evidence="9">
    <name type="scientific">Albugo laibachii Nc14</name>
    <dbReference type="NCBI Taxonomy" id="890382"/>
    <lineage>
        <taxon>Eukaryota</taxon>
        <taxon>Sar</taxon>
        <taxon>Stramenopiles</taxon>
        <taxon>Oomycota</taxon>
        <taxon>Peronosporomycetes</taxon>
        <taxon>Albuginales</taxon>
        <taxon>Albuginaceae</taxon>
        <taxon>Albugo</taxon>
    </lineage>
</organism>
<dbReference type="GO" id="GO:0004114">
    <property type="term" value="F:3',5'-cyclic-nucleotide phosphodiesterase activity"/>
    <property type="evidence" value="ECO:0007669"/>
    <property type="project" value="InterPro"/>
</dbReference>
<feature type="binding site" evidence="5">
    <location>
        <position position="227"/>
    </location>
    <ligand>
        <name>Zn(2+)</name>
        <dbReference type="ChEBI" id="CHEBI:29105"/>
        <label>1</label>
    </ligand>
</feature>
<evidence type="ECO:0000256" key="4">
    <source>
        <dbReference type="PIRSR" id="PIRSR623088-2"/>
    </source>
</evidence>
<dbReference type="PANTHER" id="PTHR11347">
    <property type="entry name" value="CYCLIC NUCLEOTIDE PHOSPHODIESTERASE"/>
    <property type="match status" value="1"/>
</dbReference>
<comment type="similarity">
    <text evidence="6">Belongs to the cyclic nucleotide phosphodiesterase family.</text>
</comment>
<evidence type="ECO:0000256" key="5">
    <source>
        <dbReference type="PIRSR" id="PIRSR623088-3"/>
    </source>
</evidence>
<evidence type="ECO:0000313" key="9">
    <source>
        <dbReference type="EMBL" id="CCA17885.1"/>
    </source>
</evidence>
<evidence type="ECO:0000256" key="6">
    <source>
        <dbReference type="RuleBase" id="RU363067"/>
    </source>
</evidence>
<dbReference type="SUPFAM" id="SSF109604">
    <property type="entry name" value="HD-domain/PDEase-like"/>
    <property type="match status" value="1"/>
</dbReference>
<dbReference type="InterPro" id="IPR023174">
    <property type="entry name" value="PDEase_CS"/>
</dbReference>
<feature type="binding site" evidence="5">
    <location>
        <position position="190"/>
    </location>
    <ligand>
        <name>Zn(2+)</name>
        <dbReference type="ChEBI" id="CHEBI:29105"/>
        <label>1</label>
    </ligand>
</feature>
<keyword evidence="1 5" id="KW-0479">Metal-binding</keyword>
<comment type="cofactor">
    <cofactor evidence="6">
        <name>a divalent metal cation</name>
        <dbReference type="ChEBI" id="CHEBI:60240"/>
    </cofactor>
    <text evidence="6">Binds 2 divalent metal cations per subunit. Site 1 may preferentially bind zinc ions, while site 2 has a preference for magnesium and/or manganese ions.</text>
</comment>
<dbReference type="PROSITE" id="PS51845">
    <property type="entry name" value="PDEASE_I_2"/>
    <property type="match status" value="1"/>
</dbReference>
<dbReference type="Gene3D" id="1.10.1300.10">
    <property type="entry name" value="3'5'-cyclic nucleotide phosphodiesterase, catalytic domain"/>
    <property type="match status" value="1"/>
</dbReference>
<gene>
    <name evidence="9" type="primary">AlNc14C41G3521</name>
    <name evidence="9" type="ORF">ALNC14_040280</name>
</gene>